<dbReference type="Proteomes" id="UP001055200">
    <property type="component" value="Plasmid unnamed"/>
</dbReference>
<evidence type="ECO:0000313" key="1">
    <source>
        <dbReference type="EMBL" id="ULN54802.1"/>
    </source>
</evidence>
<protein>
    <recommendedName>
        <fullName evidence="3">DUF222 domain-containing protein</fullName>
    </recommendedName>
</protein>
<organism evidence="1 2">
    <name type="scientific">Mycolicibacillus parakoreensis</name>
    <dbReference type="NCBI Taxonomy" id="1069221"/>
    <lineage>
        <taxon>Bacteria</taxon>
        <taxon>Bacillati</taxon>
        <taxon>Actinomycetota</taxon>
        <taxon>Actinomycetes</taxon>
        <taxon>Mycobacteriales</taxon>
        <taxon>Mycobacteriaceae</taxon>
        <taxon>Mycolicibacillus</taxon>
    </lineage>
</organism>
<gene>
    <name evidence="1" type="ORF">MIU77_18830</name>
</gene>
<evidence type="ECO:0000313" key="2">
    <source>
        <dbReference type="Proteomes" id="UP001055200"/>
    </source>
</evidence>
<dbReference type="RefSeq" id="WP_240172990.1">
    <property type="nucleotide sequence ID" value="NZ_CP092366.2"/>
</dbReference>
<name>A0ABY3U490_9MYCO</name>
<evidence type="ECO:0008006" key="3">
    <source>
        <dbReference type="Google" id="ProtNLM"/>
    </source>
</evidence>
<geneLocation type="plasmid" evidence="1 2">
    <name>unnamed</name>
</geneLocation>
<accession>A0ABY3U490</accession>
<keyword evidence="2" id="KW-1185">Reference proteome</keyword>
<dbReference type="EMBL" id="CP092366">
    <property type="protein sequence ID" value="ULN54802.1"/>
    <property type="molecule type" value="Genomic_DNA"/>
</dbReference>
<reference evidence="1" key="1">
    <citation type="submission" date="2022-08" db="EMBL/GenBank/DDBJ databases">
        <title>Complete genome sequence of 14 non-tuberculosis mycobacteria type-strains.</title>
        <authorList>
            <person name="Igarashi Y."/>
            <person name="Osugi A."/>
            <person name="Mitarai S."/>
        </authorList>
    </citation>
    <scope>NUCLEOTIDE SEQUENCE</scope>
    <source>
        <strain evidence="1">DSM 45575</strain>
    </source>
</reference>
<keyword evidence="1" id="KW-0614">Plasmid</keyword>
<proteinExistence type="predicted"/>
<sequence>MVAAQSSSAVVVTTVRVWAGVPAHWRGRPGGAADAVLSTAIAALEGPDGRAPIPVADDAAVAALNQAGRLLNAALRARYERGGGAGAIGLCAQRVAAAARELRAGLPEPNVVEVCRGPLTGLVKLRAEARLMRLMRAAGRTHSMSFGAWVRDGVAAGFGEHQVRAPAPSTFAALVAVRRAVALVVQAEQITATAVEAAEVAAADDALAAAARAVRGGGQRLGPYSARRKR</sequence>